<comment type="subcellular location">
    <subcellularLocation>
        <location evidence="1">Cell membrane</location>
        <topology evidence="1">Multi-pass membrane protein</topology>
    </subcellularLocation>
</comment>
<evidence type="ECO:0000256" key="6">
    <source>
        <dbReference type="SAM" id="Phobius"/>
    </source>
</evidence>
<protein>
    <submittedName>
        <fullName evidence="9">FtsX-like permease family protein</fullName>
    </submittedName>
</protein>
<feature type="domain" description="MacB-like periplasmic core" evidence="8">
    <location>
        <begin position="18"/>
        <end position="257"/>
    </location>
</feature>
<dbReference type="InterPro" id="IPR051125">
    <property type="entry name" value="ABC-4/HrtB_transporter"/>
</dbReference>
<feature type="domain" description="ABC3 transporter permease C-terminal" evidence="7">
    <location>
        <begin position="289"/>
        <end position="406"/>
    </location>
</feature>
<evidence type="ECO:0000259" key="7">
    <source>
        <dbReference type="Pfam" id="PF02687"/>
    </source>
</evidence>
<dbReference type="EMBL" id="CP036290">
    <property type="protein sequence ID" value="QDU86038.1"/>
    <property type="molecule type" value="Genomic_DNA"/>
</dbReference>
<organism evidence="9 10">
    <name type="scientific">Rohdeia mirabilis</name>
    <dbReference type="NCBI Taxonomy" id="2528008"/>
    <lineage>
        <taxon>Bacteria</taxon>
        <taxon>Pseudomonadati</taxon>
        <taxon>Planctomycetota</taxon>
        <taxon>Planctomycetia</taxon>
        <taxon>Planctomycetia incertae sedis</taxon>
        <taxon>Rohdeia</taxon>
    </lineage>
</organism>
<dbReference type="Proteomes" id="UP000319342">
    <property type="component" value="Chromosome"/>
</dbReference>
<evidence type="ECO:0000256" key="2">
    <source>
        <dbReference type="ARBA" id="ARBA00022475"/>
    </source>
</evidence>
<feature type="transmembrane region" description="Helical" evidence="6">
    <location>
        <begin position="15"/>
        <end position="38"/>
    </location>
</feature>
<feature type="transmembrane region" description="Helical" evidence="6">
    <location>
        <begin position="289"/>
        <end position="309"/>
    </location>
</feature>
<keyword evidence="4 6" id="KW-1133">Transmembrane helix</keyword>
<keyword evidence="10" id="KW-1185">Reference proteome</keyword>
<evidence type="ECO:0000313" key="9">
    <source>
        <dbReference type="EMBL" id="QDU86038.1"/>
    </source>
</evidence>
<sequence>MTLLWIVGRSLRQHALSSVVTVLVCALASGLVLSVFSLERQARAAFTSDVGFDAVLGARGSELQLVLNAVFHLETSPGNIPWTLYEEIAATPGVDLAVPYAVGDNYAGFRLVGTSDTLFNEWTFGDDKSLAVVPPGTFFDSTRAEAVVGSQAARATGLKLGSTFEPIHGFSADSQYVHQTTYTVVGVLEPTGTPIDRVIFIPIDGIFRMDGHVLRGTGEDYRPDAATEIPDEHKEVSAVLMKLSSPRRARTLSEQINRQGTVATLAAPISGVMADIFDKLGRAVDVLRAVAFLVIFEGALSILAALWNTMNERRREFAILRALGARRRTVFSAIVLEASAIAVIGAALGYLLYGLVGLAAAAYLKSEVGVLLEVFVWQPVFAWVLPGAALLGIAAGILPAARAYATEVAENLRPTS</sequence>
<dbReference type="GO" id="GO:0005886">
    <property type="term" value="C:plasma membrane"/>
    <property type="evidence" value="ECO:0007669"/>
    <property type="project" value="UniProtKB-SubCell"/>
</dbReference>
<dbReference type="Pfam" id="PF02687">
    <property type="entry name" value="FtsX"/>
    <property type="match status" value="1"/>
</dbReference>
<proteinExistence type="predicted"/>
<dbReference type="AlphaFoldDB" id="A0A518D3J7"/>
<evidence type="ECO:0000256" key="1">
    <source>
        <dbReference type="ARBA" id="ARBA00004651"/>
    </source>
</evidence>
<reference evidence="9 10" key="1">
    <citation type="submission" date="2019-02" db="EMBL/GenBank/DDBJ databases">
        <title>Deep-cultivation of Planctomycetes and their phenomic and genomic characterization uncovers novel biology.</title>
        <authorList>
            <person name="Wiegand S."/>
            <person name="Jogler M."/>
            <person name="Boedeker C."/>
            <person name="Pinto D."/>
            <person name="Vollmers J."/>
            <person name="Rivas-Marin E."/>
            <person name="Kohn T."/>
            <person name="Peeters S.H."/>
            <person name="Heuer A."/>
            <person name="Rast P."/>
            <person name="Oberbeckmann S."/>
            <person name="Bunk B."/>
            <person name="Jeske O."/>
            <person name="Meyerdierks A."/>
            <person name="Storesund J.E."/>
            <person name="Kallscheuer N."/>
            <person name="Luecker S."/>
            <person name="Lage O.M."/>
            <person name="Pohl T."/>
            <person name="Merkel B.J."/>
            <person name="Hornburger P."/>
            <person name="Mueller R.-W."/>
            <person name="Bruemmer F."/>
            <person name="Labrenz M."/>
            <person name="Spormann A.M."/>
            <person name="Op den Camp H."/>
            <person name="Overmann J."/>
            <person name="Amann R."/>
            <person name="Jetten M.S.M."/>
            <person name="Mascher T."/>
            <person name="Medema M.H."/>
            <person name="Devos D.P."/>
            <person name="Kaster A.-K."/>
            <person name="Ovreas L."/>
            <person name="Rohde M."/>
            <person name="Galperin M.Y."/>
            <person name="Jogler C."/>
        </authorList>
    </citation>
    <scope>NUCLEOTIDE SEQUENCE [LARGE SCALE GENOMIC DNA]</scope>
    <source>
        <strain evidence="9 10">Pla163</strain>
    </source>
</reference>
<feature type="transmembrane region" description="Helical" evidence="6">
    <location>
        <begin position="330"/>
        <end position="363"/>
    </location>
</feature>
<dbReference type="InterPro" id="IPR003838">
    <property type="entry name" value="ABC3_permease_C"/>
</dbReference>
<dbReference type="RefSeq" id="WP_145190538.1">
    <property type="nucleotide sequence ID" value="NZ_CP036290.1"/>
</dbReference>
<dbReference type="PANTHER" id="PTHR43738:SF2">
    <property type="entry name" value="ABC TRANSPORTER PERMEASE"/>
    <property type="match status" value="1"/>
</dbReference>
<keyword evidence="5 6" id="KW-0472">Membrane</keyword>
<feature type="transmembrane region" description="Helical" evidence="6">
    <location>
        <begin position="375"/>
        <end position="398"/>
    </location>
</feature>
<dbReference type="PANTHER" id="PTHR43738">
    <property type="entry name" value="ABC TRANSPORTER, MEMBRANE PROTEIN"/>
    <property type="match status" value="1"/>
</dbReference>
<keyword evidence="2" id="KW-1003">Cell membrane</keyword>
<keyword evidence="3 6" id="KW-0812">Transmembrane</keyword>
<evidence type="ECO:0000256" key="5">
    <source>
        <dbReference type="ARBA" id="ARBA00023136"/>
    </source>
</evidence>
<evidence type="ECO:0000256" key="4">
    <source>
        <dbReference type="ARBA" id="ARBA00022989"/>
    </source>
</evidence>
<evidence type="ECO:0000256" key="3">
    <source>
        <dbReference type="ARBA" id="ARBA00022692"/>
    </source>
</evidence>
<gene>
    <name evidence="9" type="ORF">Pla163_31870</name>
</gene>
<evidence type="ECO:0000313" key="10">
    <source>
        <dbReference type="Proteomes" id="UP000319342"/>
    </source>
</evidence>
<dbReference type="Pfam" id="PF12704">
    <property type="entry name" value="MacB_PCD"/>
    <property type="match status" value="1"/>
</dbReference>
<dbReference type="InterPro" id="IPR025857">
    <property type="entry name" value="MacB_PCD"/>
</dbReference>
<accession>A0A518D3J7</accession>
<feature type="transmembrane region" description="Helical" evidence="6">
    <location>
        <begin position="260"/>
        <end position="277"/>
    </location>
</feature>
<dbReference type="OrthoDB" id="9784014at2"/>
<evidence type="ECO:0000259" key="8">
    <source>
        <dbReference type="Pfam" id="PF12704"/>
    </source>
</evidence>
<name>A0A518D3J7_9BACT</name>